<evidence type="ECO:0000313" key="2">
    <source>
        <dbReference type="EMBL" id="BBX75490.1"/>
    </source>
</evidence>
<accession>A0A7I7MU69</accession>
<sequence>MGLTLTSGADVASYASGGSMTGCVGTLIVTTRGPLGAAPAEHESQRKQAEFARETVIVAAPFKAEVDRLRPRPSRRGPLAEHRAQRAVLKIVQPGERGVASKHRVLRWSSPRRPKPRRRSGRLTNTGDGGLVVV</sequence>
<keyword evidence="3" id="KW-1185">Reference proteome</keyword>
<protein>
    <submittedName>
        <fullName evidence="2">Uncharacterized protein</fullName>
    </submittedName>
</protein>
<gene>
    <name evidence="2" type="ORF">MSHI_33960</name>
</gene>
<dbReference type="AlphaFoldDB" id="A0A7I7MU69"/>
<dbReference type="EMBL" id="AP022575">
    <property type="protein sequence ID" value="BBX75490.1"/>
    <property type="molecule type" value="Genomic_DNA"/>
</dbReference>
<feature type="region of interest" description="Disordered" evidence="1">
    <location>
        <begin position="68"/>
        <end position="134"/>
    </location>
</feature>
<organism evidence="2 3">
    <name type="scientific">Mycobacterium shinjukuense</name>
    <dbReference type="NCBI Taxonomy" id="398694"/>
    <lineage>
        <taxon>Bacteria</taxon>
        <taxon>Bacillati</taxon>
        <taxon>Actinomycetota</taxon>
        <taxon>Actinomycetes</taxon>
        <taxon>Mycobacteriales</taxon>
        <taxon>Mycobacteriaceae</taxon>
        <taxon>Mycobacterium</taxon>
    </lineage>
</organism>
<dbReference type="Proteomes" id="UP000467236">
    <property type="component" value="Chromosome"/>
</dbReference>
<reference evidence="2 3" key="1">
    <citation type="journal article" date="2019" name="Emerg. Microbes Infect.">
        <title>Comprehensive subspecies identification of 175 nontuberculous mycobacteria species based on 7547 genomic profiles.</title>
        <authorList>
            <person name="Matsumoto Y."/>
            <person name="Kinjo T."/>
            <person name="Motooka D."/>
            <person name="Nabeya D."/>
            <person name="Jung N."/>
            <person name="Uechi K."/>
            <person name="Horii T."/>
            <person name="Iida T."/>
            <person name="Fujita J."/>
            <person name="Nakamura S."/>
        </authorList>
    </citation>
    <scope>NUCLEOTIDE SEQUENCE [LARGE SCALE GENOMIC DNA]</scope>
    <source>
        <strain evidence="2 3">JCM 14233</strain>
    </source>
</reference>
<proteinExistence type="predicted"/>
<name>A0A7I7MU69_9MYCO</name>
<evidence type="ECO:0000313" key="3">
    <source>
        <dbReference type="Proteomes" id="UP000467236"/>
    </source>
</evidence>
<evidence type="ECO:0000256" key="1">
    <source>
        <dbReference type="SAM" id="MobiDB-lite"/>
    </source>
</evidence>
<feature type="compositionally biased region" description="Basic residues" evidence="1">
    <location>
        <begin position="100"/>
        <end position="121"/>
    </location>
</feature>
<dbReference type="KEGG" id="mshj:MSHI_33960"/>